<evidence type="ECO:0000256" key="6">
    <source>
        <dbReference type="SAM" id="Phobius"/>
    </source>
</evidence>
<dbReference type="GO" id="GO:0016020">
    <property type="term" value="C:membrane"/>
    <property type="evidence" value="ECO:0007669"/>
    <property type="project" value="UniProtKB-SubCell"/>
</dbReference>
<feature type="non-terminal residue" evidence="7">
    <location>
        <position position="1"/>
    </location>
</feature>
<keyword evidence="2 6" id="KW-0812">Transmembrane</keyword>
<proteinExistence type="predicted"/>
<feature type="transmembrane region" description="Helical" evidence="6">
    <location>
        <begin position="366"/>
        <end position="384"/>
    </location>
</feature>
<evidence type="ECO:0000256" key="4">
    <source>
        <dbReference type="ARBA" id="ARBA00023136"/>
    </source>
</evidence>
<evidence type="ECO:0000313" key="8">
    <source>
        <dbReference type="Proteomes" id="UP000249829"/>
    </source>
</evidence>
<evidence type="ECO:0000256" key="2">
    <source>
        <dbReference type="ARBA" id="ARBA00022692"/>
    </source>
</evidence>
<evidence type="ECO:0000256" key="5">
    <source>
        <dbReference type="SAM" id="MobiDB-lite"/>
    </source>
</evidence>
<keyword evidence="3 6" id="KW-1133">Transmembrane helix</keyword>
<dbReference type="InterPro" id="IPR004776">
    <property type="entry name" value="Mem_transp_PIN-like"/>
</dbReference>
<comment type="subcellular location">
    <subcellularLocation>
        <location evidence="1">Membrane</location>
        <topology evidence="1">Multi-pass membrane protein</topology>
    </subcellularLocation>
</comment>
<dbReference type="Pfam" id="PF03547">
    <property type="entry name" value="Mem_trans"/>
    <property type="match status" value="1"/>
</dbReference>
<evidence type="ECO:0000313" key="7">
    <source>
        <dbReference type="EMBL" id="PYI23833.1"/>
    </source>
</evidence>
<evidence type="ECO:0008006" key="9">
    <source>
        <dbReference type="Google" id="ProtNLM"/>
    </source>
</evidence>
<dbReference type="PANTHER" id="PTHR31794">
    <property type="entry name" value="AUXIN EFFLUX TRANSPORTER FAMILY PROTEIN (EUROFUNG)"/>
    <property type="match status" value="1"/>
</dbReference>
<dbReference type="AlphaFoldDB" id="A0A2V5HQG6"/>
<feature type="transmembrane region" description="Helical" evidence="6">
    <location>
        <begin position="335"/>
        <end position="354"/>
    </location>
</feature>
<feature type="transmembrane region" description="Helical" evidence="6">
    <location>
        <begin position="255"/>
        <end position="275"/>
    </location>
</feature>
<feature type="compositionally biased region" description="Polar residues" evidence="5">
    <location>
        <begin position="114"/>
        <end position="131"/>
    </location>
</feature>
<evidence type="ECO:0000256" key="3">
    <source>
        <dbReference type="ARBA" id="ARBA00022989"/>
    </source>
</evidence>
<name>A0A2V5HQG6_ASPV1</name>
<dbReference type="Proteomes" id="UP000249829">
    <property type="component" value="Unassembled WGS sequence"/>
</dbReference>
<dbReference type="GO" id="GO:0055085">
    <property type="term" value="P:transmembrane transport"/>
    <property type="evidence" value="ECO:0007669"/>
    <property type="project" value="InterPro"/>
</dbReference>
<dbReference type="GO" id="GO:0005783">
    <property type="term" value="C:endoplasmic reticulum"/>
    <property type="evidence" value="ECO:0007669"/>
    <property type="project" value="TreeGrafter"/>
</dbReference>
<dbReference type="EMBL" id="KZ825104">
    <property type="protein sequence ID" value="PYI23833.1"/>
    <property type="molecule type" value="Genomic_DNA"/>
</dbReference>
<feature type="transmembrane region" description="Helical" evidence="6">
    <location>
        <begin position="405"/>
        <end position="424"/>
    </location>
</feature>
<dbReference type="STRING" id="1450538.A0A2V5HQG6"/>
<organism evidence="7 8">
    <name type="scientific">Aspergillus violaceofuscus (strain CBS 115571)</name>
    <dbReference type="NCBI Taxonomy" id="1450538"/>
    <lineage>
        <taxon>Eukaryota</taxon>
        <taxon>Fungi</taxon>
        <taxon>Dikarya</taxon>
        <taxon>Ascomycota</taxon>
        <taxon>Pezizomycotina</taxon>
        <taxon>Eurotiomycetes</taxon>
        <taxon>Eurotiomycetidae</taxon>
        <taxon>Eurotiales</taxon>
        <taxon>Aspergillaceae</taxon>
        <taxon>Aspergillus</taxon>
    </lineage>
</organism>
<sequence>VFGNSNSLPISLVMSLSQTLQGLHWDRIPNDNDDEVAARGILYLLIFQQLGQLVRWSWGYHVLLAPKERFLEEGEREQGANLIGQGQERYTDNPEQIDPDEPLVRTREPDDVTESSGSVDDETFTSGQETPVSVRDYPYTKLPSHGAGEQDSHDPTVLGPPPQGPFLPRQSTTGDIMCFPNVEVAAQAEENQPGVVPHIKRSANRVRGRIAGVWNKATGGVFRRLPVGVQKTLKVGSNGARKFAHGLWDFMNPPLWAMLISIIVASVPSLQSLFFDEGTFVRNSVTRAISQNGQVAVPLILVVLGANLERNTLPKEALEDVDHPREEKKLIIASLVARMVLPTLIMAPILALLAKYVPVSILDDPIFIIVCFLLTGAPSALQLAQICQINNVYVSAMSKLLFQSYVVWILPSTLFLVMCALEVVEWASA</sequence>
<feature type="region of interest" description="Disordered" evidence="5">
    <location>
        <begin position="80"/>
        <end position="163"/>
    </location>
</feature>
<dbReference type="OMA" id="WSWGYHI"/>
<gene>
    <name evidence="7" type="ORF">BO99DRAFT_398867</name>
</gene>
<accession>A0A2V5HQG6</accession>
<protein>
    <recommendedName>
        <fullName evidence="9">Auxin efflux carrier superfamily</fullName>
    </recommendedName>
</protein>
<keyword evidence="8" id="KW-1185">Reference proteome</keyword>
<keyword evidence="4 6" id="KW-0472">Membrane</keyword>
<evidence type="ECO:0000256" key="1">
    <source>
        <dbReference type="ARBA" id="ARBA00004141"/>
    </source>
</evidence>
<dbReference type="PANTHER" id="PTHR31794:SF2">
    <property type="entry name" value="AUXIN EFFLUX TRANSPORTER FAMILY PROTEIN (EUROFUNG)"/>
    <property type="match status" value="1"/>
</dbReference>
<reference evidence="7 8" key="1">
    <citation type="submission" date="2018-02" db="EMBL/GenBank/DDBJ databases">
        <title>The genomes of Aspergillus section Nigri reveals drivers in fungal speciation.</title>
        <authorList>
            <consortium name="DOE Joint Genome Institute"/>
            <person name="Vesth T.C."/>
            <person name="Nybo J."/>
            <person name="Theobald S."/>
            <person name="Brandl J."/>
            <person name="Frisvad J.C."/>
            <person name="Nielsen K.F."/>
            <person name="Lyhne E.K."/>
            <person name="Kogle M.E."/>
            <person name="Kuo A."/>
            <person name="Riley R."/>
            <person name="Clum A."/>
            <person name="Nolan M."/>
            <person name="Lipzen A."/>
            <person name="Salamov A."/>
            <person name="Henrissat B."/>
            <person name="Wiebenga A."/>
            <person name="De vries R.P."/>
            <person name="Grigoriev I.V."/>
            <person name="Mortensen U.H."/>
            <person name="Andersen M.R."/>
            <person name="Baker S.E."/>
        </authorList>
    </citation>
    <scope>NUCLEOTIDE SEQUENCE [LARGE SCALE GENOMIC DNA]</scope>
    <source>
        <strain evidence="7 8">CBS 115571</strain>
    </source>
</reference>